<evidence type="ECO:0000313" key="2">
    <source>
        <dbReference type="EMBL" id="KAK9944041.1"/>
    </source>
</evidence>
<reference evidence="2 3" key="1">
    <citation type="journal article" date="2023" name="G3 (Bethesda)">
        <title>A chromosome-length genome assembly and annotation of blackberry (Rubus argutus, cv. 'Hillquist').</title>
        <authorList>
            <person name="Bruna T."/>
            <person name="Aryal R."/>
            <person name="Dudchenko O."/>
            <person name="Sargent D.J."/>
            <person name="Mead D."/>
            <person name="Buti M."/>
            <person name="Cavallini A."/>
            <person name="Hytonen T."/>
            <person name="Andres J."/>
            <person name="Pham M."/>
            <person name="Weisz D."/>
            <person name="Mascagni F."/>
            <person name="Usai G."/>
            <person name="Natali L."/>
            <person name="Bassil N."/>
            <person name="Fernandez G.E."/>
            <person name="Lomsadze A."/>
            <person name="Armour M."/>
            <person name="Olukolu B."/>
            <person name="Poorten T."/>
            <person name="Britton C."/>
            <person name="Davik J."/>
            <person name="Ashrafi H."/>
            <person name="Aiden E.L."/>
            <person name="Borodovsky M."/>
            <person name="Worthington M."/>
        </authorList>
    </citation>
    <scope>NUCLEOTIDE SEQUENCE [LARGE SCALE GENOMIC DNA]</scope>
    <source>
        <strain evidence="2">PI 553951</strain>
    </source>
</reference>
<dbReference type="Proteomes" id="UP001457282">
    <property type="component" value="Unassembled WGS sequence"/>
</dbReference>
<evidence type="ECO:0000313" key="3">
    <source>
        <dbReference type="Proteomes" id="UP001457282"/>
    </source>
</evidence>
<name>A0AAW1Y490_RUBAR</name>
<accession>A0AAW1Y490</accession>
<protein>
    <submittedName>
        <fullName evidence="2">Uncharacterized protein</fullName>
    </submittedName>
</protein>
<evidence type="ECO:0000256" key="1">
    <source>
        <dbReference type="SAM" id="MobiDB-lite"/>
    </source>
</evidence>
<dbReference type="AlphaFoldDB" id="A0AAW1Y490"/>
<organism evidence="2 3">
    <name type="scientific">Rubus argutus</name>
    <name type="common">Southern blackberry</name>
    <dbReference type="NCBI Taxonomy" id="59490"/>
    <lineage>
        <taxon>Eukaryota</taxon>
        <taxon>Viridiplantae</taxon>
        <taxon>Streptophyta</taxon>
        <taxon>Embryophyta</taxon>
        <taxon>Tracheophyta</taxon>
        <taxon>Spermatophyta</taxon>
        <taxon>Magnoliopsida</taxon>
        <taxon>eudicotyledons</taxon>
        <taxon>Gunneridae</taxon>
        <taxon>Pentapetalae</taxon>
        <taxon>rosids</taxon>
        <taxon>fabids</taxon>
        <taxon>Rosales</taxon>
        <taxon>Rosaceae</taxon>
        <taxon>Rosoideae</taxon>
        <taxon>Rosoideae incertae sedis</taxon>
        <taxon>Rubus</taxon>
    </lineage>
</organism>
<comment type="caution">
    <text evidence="2">The sequence shown here is derived from an EMBL/GenBank/DDBJ whole genome shotgun (WGS) entry which is preliminary data.</text>
</comment>
<feature type="region of interest" description="Disordered" evidence="1">
    <location>
        <begin position="1"/>
        <end position="72"/>
    </location>
</feature>
<keyword evidence="3" id="KW-1185">Reference proteome</keyword>
<feature type="compositionally biased region" description="Low complexity" evidence="1">
    <location>
        <begin position="41"/>
        <end position="55"/>
    </location>
</feature>
<sequence length="91" mass="10149">MNPSSPRDRVSLPNRHCRREAQTPLRLPSSPLQSHRRTSCRRLLLAPLRPCSPRAQKSSAQQTPPRDRTPLIDAATVDLCHAESPCSAAHH</sequence>
<gene>
    <name evidence="2" type="ORF">M0R45_009625</name>
</gene>
<proteinExistence type="predicted"/>
<feature type="compositionally biased region" description="Basic and acidic residues" evidence="1">
    <location>
        <begin position="1"/>
        <end position="10"/>
    </location>
</feature>
<dbReference type="EMBL" id="JBEDUW010000002">
    <property type="protein sequence ID" value="KAK9944041.1"/>
    <property type="molecule type" value="Genomic_DNA"/>
</dbReference>